<evidence type="ECO:0000313" key="10">
    <source>
        <dbReference type="Proteomes" id="UP000219974"/>
    </source>
</evidence>
<dbReference type="Proteomes" id="UP000219860">
    <property type="component" value="Chromosome 3"/>
</dbReference>
<dbReference type="EMBL" id="LT608139">
    <property type="protein sequence ID" value="SCL90785.1"/>
    <property type="molecule type" value="Genomic_DNA"/>
</dbReference>
<dbReference type="OrthoDB" id="392791at2759"/>
<dbReference type="Proteomes" id="UP000516480">
    <property type="component" value="Chromosome 3"/>
</dbReference>
<feature type="region of interest" description="Disordered" evidence="1">
    <location>
        <begin position="864"/>
        <end position="885"/>
    </location>
</feature>
<gene>
    <name evidence="3" type="ORF">PBK173_000039100</name>
    <name evidence="7" type="ORF">PBNK65E_000037100</name>
    <name evidence="4" type="ORF">PBNK65NY_000036500</name>
    <name evidence="5" type="ORF">PBSP11A_000036600</name>
    <name evidence="6" type="ORF">PBSP11RLL_000036600</name>
</gene>
<evidence type="ECO:0000313" key="8">
    <source>
        <dbReference type="Proteomes" id="UP000069549"/>
    </source>
</evidence>
<evidence type="ECO:0000313" key="9">
    <source>
        <dbReference type="Proteomes" id="UP000219860"/>
    </source>
</evidence>
<dbReference type="EMBL" id="LT608251">
    <property type="protein sequence ID" value="SCM15354.1"/>
    <property type="molecule type" value="Genomic_DNA"/>
</dbReference>
<keyword evidence="2" id="KW-0812">Transmembrane</keyword>
<proteinExistence type="predicted"/>
<evidence type="ECO:0000313" key="7">
    <source>
        <dbReference type="EMBL" id="SCN22155.1"/>
    </source>
</evidence>
<dbReference type="EMBL" id="LT614629">
    <property type="protein sequence ID" value="SCN22155.1"/>
    <property type="molecule type" value="Genomic_DNA"/>
</dbReference>
<accession>A0A113QRP7</accession>
<reference evidence="3 8" key="1">
    <citation type="submission" date="2016-02" db="EMBL/GenBank/DDBJ databases">
        <authorList>
            <consortium name="Pathogen Informatics"/>
        </authorList>
    </citation>
    <scope>NUCLEOTIDE SEQUENCE [LARGE SCALE GENOMIC DNA]</scope>
    <source>
        <strain evidence="3 8">K173</strain>
        <strain evidence="4 12">NK65 ny</strain>
        <strain evidence="7 11">NK65e</strain>
        <strain evidence="5 9">SP11 Antwerpcl1</strain>
        <strain evidence="6 10">SP11 RLL</strain>
    </source>
</reference>
<evidence type="ECO:0000313" key="3">
    <source>
        <dbReference type="EMBL" id="CXH93409.1"/>
    </source>
</evidence>
<keyword evidence="2" id="KW-1133">Transmembrane helix</keyword>
<evidence type="ECO:0000313" key="6">
    <source>
        <dbReference type="EMBL" id="SCM17147.1"/>
    </source>
</evidence>
<evidence type="ECO:0000313" key="5">
    <source>
        <dbReference type="EMBL" id="SCM15354.1"/>
    </source>
</evidence>
<dbReference type="VEuPathDB" id="PlasmoDB:PBANKA_0305400"/>
<protein>
    <submittedName>
        <fullName evidence="3">Uncharacterized protein</fullName>
    </submittedName>
</protein>
<evidence type="ECO:0000256" key="1">
    <source>
        <dbReference type="SAM" id="MobiDB-lite"/>
    </source>
</evidence>
<evidence type="ECO:0000313" key="12">
    <source>
        <dbReference type="Proteomes" id="UP000516480"/>
    </source>
</evidence>
<evidence type="ECO:0000256" key="2">
    <source>
        <dbReference type="SAM" id="Phobius"/>
    </source>
</evidence>
<evidence type="ECO:0000313" key="4">
    <source>
        <dbReference type="EMBL" id="SCL90785.1"/>
    </source>
</evidence>
<dbReference type="OMA" id="HILYAHF"/>
<dbReference type="Proteomes" id="UP000220214">
    <property type="component" value="Chromosome 3"/>
</dbReference>
<feature type="transmembrane region" description="Helical" evidence="2">
    <location>
        <begin position="1354"/>
        <end position="1370"/>
    </location>
</feature>
<name>A0A113QRP7_PLABE</name>
<evidence type="ECO:0000313" key="11">
    <source>
        <dbReference type="Proteomes" id="UP000220214"/>
    </source>
</evidence>
<dbReference type="EMBL" id="LT608267">
    <property type="protein sequence ID" value="SCM17147.1"/>
    <property type="molecule type" value="Genomic_DNA"/>
</dbReference>
<dbReference type="EMBL" id="LT160023">
    <property type="protein sequence ID" value="CXH93409.1"/>
    <property type="molecule type" value="Genomic_DNA"/>
</dbReference>
<keyword evidence="2" id="KW-0472">Membrane</keyword>
<organism evidence="3 8">
    <name type="scientific">Plasmodium berghei</name>
    <dbReference type="NCBI Taxonomy" id="5821"/>
    <lineage>
        <taxon>Eukaryota</taxon>
        <taxon>Sar</taxon>
        <taxon>Alveolata</taxon>
        <taxon>Apicomplexa</taxon>
        <taxon>Aconoidasida</taxon>
        <taxon>Haemosporida</taxon>
        <taxon>Plasmodiidae</taxon>
        <taxon>Plasmodium</taxon>
        <taxon>Plasmodium (Vinckeia)</taxon>
    </lineage>
</organism>
<dbReference type="Proteomes" id="UP000069549">
    <property type="component" value="Chromosome 3"/>
</dbReference>
<sequence>MQLIKGLKNYIHYLRTQNELKLQLYNSDNILLLKKCIHISNVFKFKNGKTICDKTCSNGKRNELVKNVDSFYENDNDNYTNQQVEKNCIINKNMLYENTSIINNMNSQVKKKIEIILYSYKSKKINICVQEILEIVNSYPGNKDIYINKNLLLPFYIILIKKGYYKNNLKNNIYENCFMNIFDYIHYNANEHLKFYSLKNIHELLICLSKYLYKNKANLITENLIKNIFYFSFFSHFNNFNYKTSKQKNHNIVNENKYINQTSYLKEKKELSLYECHLDKNRNLDIKQLNLEKSINDVKFCEKNKDNGLEGKNILFPQNEHYIYNNKKGKKKKYTYYEETFFYLKSYVIFLSNHPKYANQKILYSISTLANQIVDFEINSIMLLSFLSANLNLLKKYCEQNISNNSLFINRNANYHILHTILKDFNLRKVENEDKIKNEHFENNLHDNVENELNTNEGYSLWCCSHIINIIKIFKIKNILFSKAFKSDEKGEKCLQEAFTNIINKLDIFYLNNKNNFISISKNEIDSFFCIYINLSILLNEVTNKKDIFFLISKFFKNSFQSVYIYFNNLYINMLINLMNGLYNQISAYSKISVYDIHFENILNNCFSEEIDCQHIITSTHLLEINSESNLENNPITYCLYLVKDVGTCLLHSIQEQSQIPLTKLITVLNYIHKINKIFLPYNIFNILIFNYIDEIQKNIKNDDKKLCNNNSPGNHHILIFMNIYLYHKNENILNFNLLKKCINLIKINEQNIGTIKETEILMLLNFFKKYYQIKRKNINTNLITDIQNKTKDINNLNKHDSKVNGNINENVELLSRNSIFKFLNQKHEEYDSEHFELYINKCIYKIVNKLIFSYTTKTEHNEKGHLKNTSTRFDHKTNSNSLNDTQLKMNGNKINIPHSNISNFSQYKLNFFQNINISKKNENLQYSINLYFILYEIYFRHYIVTEKQKEVSLPFLTNLIKLKKNNLNEENYYHIISCFLSINVLNHNIYYLYEQYIKNNYKKINKKYVLEIMKKIFENFVSISNVNKDKIKKNDNFIFDNKNSINQNYIIQIDEKNSIIENIIYMSCNSLMCDIDYIKNFRYFKEIFHEYCENYINCYIIRNNFNYFSLSYFNKFIYCEQIKLNKNVMIILLNTFSNLYYTINKHLHVNKIEKIDKKKNEKTGKPIIALTQQNEKMKKIKSEHTSICYWEESHEYINKETKYNDFIKNKLLKNITKIIQKIYIDIKRKNNANKKIVISNRELIDIIVALKNTKSRLYNILYFLSKIYINKMLYNKLTKVEHHVKYMNSIIYLDFINELNILYMSIIGKDEMKIGNINKNMLKETKHHFCHILFYNFLRLNLTALFVPNISTYILNIIMLYIDVVNYEFEKKNKILTKIIFFTQSLLKLYYVSKTILPNDLDKRNIFLIFLLFSLSNNNNKYINISSLPFDALKLFYNKIILENLDNLQTTQIHSSFAHHTIYNFVSNFFKKYSDKYKIMNEAIINFYNVDLCIEKNKY</sequence>
<dbReference type="Proteomes" id="UP000219974">
    <property type="component" value="Chromosome 3"/>
</dbReference>